<protein>
    <submittedName>
        <fullName evidence="1">Uncharacterized protein</fullName>
    </submittedName>
</protein>
<evidence type="ECO:0000313" key="1">
    <source>
        <dbReference type="EMBL" id="DAF97511.1"/>
    </source>
</evidence>
<reference evidence="1" key="1">
    <citation type="journal article" date="2021" name="Proc. Natl. Acad. Sci. U.S.A.">
        <title>A Catalog of Tens of Thousands of Viruses from Human Metagenomes Reveals Hidden Associations with Chronic Diseases.</title>
        <authorList>
            <person name="Tisza M.J."/>
            <person name="Buck C.B."/>
        </authorList>
    </citation>
    <scope>NUCLEOTIDE SEQUENCE</scope>
    <source>
        <strain evidence="1">CtijX18</strain>
    </source>
</reference>
<organism evidence="1">
    <name type="scientific">Myoviridae sp. ctijX18</name>
    <dbReference type="NCBI Taxonomy" id="2825154"/>
    <lineage>
        <taxon>Viruses</taxon>
        <taxon>Duplodnaviria</taxon>
        <taxon>Heunggongvirae</taxon>
        <taxon>Uroviricota</taxon>
        <taxon>Caudoviricetes</taxon>
    </lineage>
</organism>
<name>A0A8S5USQ3_9CAUD</name>
<proteinExistence type="predicted"/>
<dbReference type="EMBL" id="BK016133">
    <property type="protein sequence ID" value="DAF97511.1"/>
    <property type="molecule type" value="Genomic_DNA"/>
</dbReference>
<sequence>MDLETQKELKKLRKDIRHTFELLKTETGCDTEKLLQFLLVSRPFEIIFPSLQATEGMDEKNQRIDNIIDLIKRYCHLIHEFTRRETIFYRQEDRQVVYYLGNTTADNLARWFMFNIGRYISGEQYNLKCRVDNVHNPKGLVSAFIKTFNLA</sequence>
<accession>A0A8S5USQ3</accession>